<evidence type="ECO:0000313" key="2">
    <source>
        <dbReference type="WBParaSite" id="RSKR_0001173750.1"/>
    </source>
</evidence>
<reference evidence="2" key="1">
    <citation type="submission" date="2016-11" db="UniProtKB">
        <authorList>
            <consortium name="WormBaseParasite"/>
        </authorList>
    </citation>
    <scope>IDENTIFICATION</scope>
    <source>
        <strain evidence="2">KR3021</strain>
    </source>
</reference>
<proteinExistence type="predicted"/>
<protein>
    <submittedName>
        <fullName evidence="2">Ribosome associated membrane protein RAMP4</fullName>
    </submittedName>
</protein>
<accession>A0AC35UIB3</accession>
<evidence type="ECO:0000313" key="1">
    <source>
        <dbReference type="Proteomes" id="UP000095286"/>
    </source>
</evidence>
<name>A0AC35UIB3_9BILA</name>
<dbReference type="Proteomes" id="UP000095286">
    <property type="component" value="Unplaced"/>
</dbReference>
<organism evidence="1 2">
    <name type="scientific">Rhabditophanes sp. KR3021</name>
    <dbReference type="NCBI Taxonomy" id="114890"/>
    <lineage>
        <taxon>Eukaryota</taxon>
        <taxon>Metazoa</taxon>
        <taxon>Ecdysozoa</taxon>
        <taxon>Nematoda</taxon>
        <taxon>Chromadorea</taxon>
        <taxon>Rhabditida</taxon>
        <taxon>Tylenchina</taxon>
        <taxon>Panagrolaimomorpha</taxon>
        <taxon>Strongyloidoidea</taxon>
        <taxon>Alloionematidae</taxon>
        <taxon>Rhabditophanes</taxon>
    </lineage>
</organism>
<sequence length="63" mass="7024">MAPKQRMGVANNTFNQNITKRGNIPKSLKPSESKYPVSPYLLGFFIFVVCGSAIFELVRTVAF</sequence>
<dbReference type="WBParaSite" id="RSKR_0001173750.1">
    <property type="protein sequence ID" value="RSKR_0001173750.1"/>
    <property type="gene ID" value="RSKR_0001173750"/>
</dbReference>